<dbReference type="PANTHER" id="PTHR43948">
    <property type="entry name" value="DNAJ HOMOLOG SUBFAMILY B"/>
    <property type="match status" value="1"/>
</dbReference>
<dbReference type="EMBL" id="KV784366">
    <property type="protein sequence ID" value="OEU11693.1"/>
    <property type="molecule type" value="Genomic_DNA"/>
</dbReference>
<dbReference type="GO" id="GO:0051082">
    <property type="term" value="F:unfolded protein binding"/>
    <property type="evidence" value="ECO:0007669"/>
    <property type="project" value="TreeGrafter"/>
</dbReference>
<dbReference type="CDD" id="cd06257">
    <property type="entry name" value="DnaJ"/>
    <property type="match status" value="1"/>
</dbReference>
<feature type="compositionally biased region" description="Polar residues" evidence="1">
    <location>
        <begin position="194"/>
        <end position="210"/>
    </location>
</feature>
<dbReference type="Gene3D" id="1.10.287.110">
    <property type="entry name" value="DnaJ domain"/>
    <property type="match status" value="1"/>
</dbReference>
<accession>A0A1E7F1K3</accession>
<dbReference type="SUPFAM" id="SSF46565">
    <property type="entry name" value="Chaperone J-domain"/>
    <property type="match status" value="1"/>
</dbReference>
<evidence type="ECO:0000259" key="2">
    <source>
        <dbReference type="PROSITE" id="PS50076"/>
    </source>
</evidence>
<dbReference type="InterPro" id="IPR001623">
    <property type="entry name" value="DnaJ_domain"/>
</dbReference>
<dbReference type="Proteomes" id="UP000095751">
    <property type="component" value="Unassembled WGS sequence"/>
</dbReference>
<dbReference type="Pfam" id="PF00226">
    <property type="entry name" value="DnaJ"/>
    <property type="match status" value="1"/>
</dbReference>
<dbReference type="InterPro" id="IPR036869">
    <property type="entry name" value="J_dom_sf"/>
</dbReference>
<evidence type="ECO:0000256" key="1">
    <source>
        <dbReference type="SAM" id="MobiDB-lite"/>
    </source>
</evidence>
<feature type="compositionally biased region" description="Gly residues" evidence="1">
    <location>
        <begin position="73"/>
        <end position="83"/>
    </location>
</feature>
<feature type="region of interest" description="Disordered" evidence="1">
    <location>
        <begin position="144"/>
        <end position="174"/>
    </location>
</feature>
<dbReference type="PROSITE" id="PS00636">
    <property type="entry name" value="DNAJ_1"/>
    <property type="match status" value="1"/>
</dbReference>
<dbReference type="GO" id="GO:0005634">
    <property type="term" value="C:nucleus"/>
    <property type="evidence" value="ECO:0007669"/>
    <property type="project" value="TreeGrafter"/>
</dbReference>
<keyword evidence="4" id="KW-1185">Reference proteome</keyword>
<evidence type="ECO:0000313" key="3">
    <source>
        <dbReference type="EMBL" id="OEU11693.1"/>
    </source>
</evidence>
<dbReference type="PRINTS" id="PR00625">
    <property type="entry name" value="JDOMAIN"/>
</dbReference>
<dbReference type="KEGG" id="fcy:FRACYDRAFT_244816"/>
<feature type="region of interest" description="Disordered" evidence="1">
    <location>
        <begin position="65"/>
        <end position="114"/>
    </location>
</feature>
<dbReference type="InParanoid" id="A0A1E7F1K3"/>
<protein>
    <submittedName>
        <fullName evidence="3">DnaJ-domain-containing protein</fullName>
    </submittedName>
</protein>
<name>A0A1E7F1K3_9STRA</name>
<dbReference type="PANTHER" id="PTHR43948:SF10">
    <property type="entry name" value="MRJ, ISOFORM E"/>
    <property type="match status" value="1"/>
</dbReference>
<dbReference type="GO" id="GO:0051087">
    <property type="term" value="F:protein-folding chaperone binding"/>
    <property type="evidence" value="ECO:0007669"/>
    <property type="project" value="TreeGrafter"/>
</dbReference>
<dbReference type="GO" id="GO:0005737">
    <property type="term" value="C:cytoplasm"/>
    <property type="evidence" value="ECO:0007669"/>
    <property type="project" value="TreeGrafter"/>
</dbReference>
<feature type="compositionally biased region" description="Low complexity" evidence="1">
    <location>
        <begin position="144"/>
        <end position="173"/>
    </location>
</feature>
<feature type="domain" description="J" evidence="2">
    <location>
        <begin position="3"/>
        <end position="71"/>
    </location>
</feature>
<feature type="region of interest" description="Disordered" evidence="1">
    <location>
        <begin position="194"/>
        <end position="231"/>
    </location>
</feature>
<dbReference type="PROSITE" id="PS50076">
    <property type="entry name" value="DNAJ_2"/>
    <property type="match status" value="1"/>
</dbReference>
<dbReference type="GO" id="GO:0044183">
    <property type="term" value="F:protein folding chaperone"/>
    <property type="evidence" value="ECO:0007669"/>
    <property type="project" value="TreeGrafter"/>
</dbReference>
<organism evidence="3 4">
    <name type="scientific">Fragilariopsis cylindrus CCMP1102</name>
    <dbReference type="NCBI Taxonomy" id="635003"/>
    <lineage>
        <taxon>Eukaryota</taxon>
        <taxon>Sar</taxon>
        <taxon>Stramenopiles</taxon>
        <taxon>Ochrophyta</taxon>
        <taxon>Bacillariophyta</taxon>
        <taxon>Bacillariophyceae</taxon>
        <taxon>Bacillariophycidae</taxon>
        <taxon>Bacillariales</taxon>
        <taxon>Bacillariaceae</taxon>
        <taxon>Fragilariopsis</taxon>
    </lineage>
</organism>
<sequence length="291" mass="32948">MTTYYDVLGVNADTCTLKDIKKAYRALALQYHPDRVPAEMKEESTIKFRAVSEAYEVLSDSKSRSDYDRSLKYGGGSDGGGDYNAGQQHQHQHQHQQQHQYYHNQHQHHRDPFSQFNDLFRNDPFFNDAFKDMDDLFAKTFQQQTNNNNNNNNVNNINRQQPNQKKNQNQNQRGWGGWLLDTVVDKLGIDLQVSSSSNTNAGTSHSTTNYGRRRSAASASVGTTRSTSTYTSKTTKTIIENGRRITIQSMEKDGNKIEEKYEGTHLVQRLVNGRPQHIGRIEQGGGGGGDL</sequence>
<dbReference type="AlphaFoldDB" id="A0A1E7F1K3"/>
<dbReference type="OrthoDB" id="10250354at2759"/>
<dbReference type="InterPro" id="IPR018253">
    <property type="entry name" value="DnaJ_domain_CS"/>
</dbReference>
<dbReference type="SMART" id="SM00271">
    <property type="entry name" value="DnaJ"/>
    <property type="match status" value="1"/>
</dbReference>
<reference evidence="3 4" key="1">
    <citation type="submission" date="2016-09" db="EMBL/GenBank/DDBJ databases">
        <title>Extensive genetic diversity and differential bi-allelic expression allows diatom success in the polar Southern Ocean.</title>
        <authorList>
            <consortium name="DOE Joint Genome Institute"/>
            <person name="Mock T."/>
            <person name="Otillar R.P."/>
            <person name="Strauss J."/>
            <person name="Dupont C."/>
            <person name="Frickenhaus S."/>
            <person name="Maumus F."/>
            <person name="Mcmullan M."/>
            <person name="Sanges R."/>
            <person name="Schmutz J."/>
            <person name="Toseland A."/>
            <person name="Valas R."/>
            <person name="Veluchamy A."/>
            <person name="Ward B.J."/>
            <person name="Allen A."/>
            <person name="Barry K."/>
            <person name="Falciatore A."/>
            <person name="Ferrante M."/>
            <person name="Fortunato A.E."/>
            <person name="Gloeckner G."/>
            <person name="Gruber A."/>
            <person name="Hipkin R."/>
            <person name="Janech M."/>
            <person name="Kroth P."/>
            <person name="Leese F."/>
            <person name="Lindquist E."/>
            <person name="Lyon B.R."/>
            <person name="Martin J."/>
            <person name="Mayer C."/>
            <person name="Parker M."/>
            <person name="Quesneville H."/>
            <person name="Raymond J."/>
            <person name="Uhlig C."/>
            <person name="Valentin K.U."/>
            <person name="Worden A.Z."/>
            <person name="Armbrust E.V."/>
            <person name="Bowler C."/>
            <person name="Green B."/>
            <person name="Moulton V."/>
            <person name="Van Oosterhout C."/>
            <person name="Grigoriev I."/>
        </authorList>
    </citation>
    <scope>NUCLEOTIDE SEQUENCE [LARGE SCALE GENOMIC DNA]</scope>
    <source>
        <strain evidence="3 4">CCMP1102</strain>
    </source>
</reference>
<proteinExistence type="predicted"/>
<gene>
    <name evidence="3" type="ORF">FRACYDRAFT_244816</name>
</gene>
<evidence type="ECO:0000313" key="4">
    <source>
        <dbReference type="Proteomes" id="UP000095751"/>
    </source>
</evidence>